<dbReference type="STRING" id="405671.SAMN05421827_109131"/>
<keyword evidence="2" id="KW-1185">Reference proteome</keyword>
<dbReference type="Proteomes" id="UP000199643">
    <property type="component" value="Unassembled WGS sequence"/>
</dbReference>
<reference evidence="2" key="1">
    <citation type="submission" date="2016-10" db="EMBL/GenBank/DDBJ databases">
        <authorList>
            <person name="Varghese N."/>
            <person name="Submissions S."/>
        </authorList>
    </citation>
    <scope>NUCLEOTIDE SEQUENCE [LARGE SCALE GENOMIC DNA]</scope>
    <source>
        <strain evidence="2">DSM 17933</strain>
    </source>
</reference>
<sequence length="205" mass="22750">MKPGKPGINLFWKGSMDMLFKSMDISAPESKGSADSIKLETAFKFLDGRKLNQISHNIGRLESDISIFFKTDGAWSAIDLIEYLLQQTGAADIYFSTWSIGPEALRYYSHWLNSGLVKSAVGIIDEGFRNRKPDLYHQAINTFSSLKFSKSHAKVTVIKGDNLSLTLMGSANLTRNPRTEVGVIIVNDDLAQSNINWIMEGVANV</sequence>
<dbReference type="EMBL" id="FNCH01000009">
    <property type="protein sequence ID" value="SDG67836.1"/>
    <property type="molecule type" value="Genomic_DNA"/>
</dbReference>
<protein>
    <recommendedName>
        <fullName evidence="3">PLD-like domain-containing protein</fullName>
    </recommendedName>
</protein>
<evidence type="ECO:0000313" key="1">
    <source>
        <dbReference type="EMBL" id="SDG67836.1"/>
    </source>
</evidence>
<accession>A0A1G7W7C0</accession>
<evidence type="ECO:0008006" key="3">
    <source>
        <dbReference type="Google" id="ProtNLM"/>
    </source>
</evidence>
<proteinExistence type="predicted"/>
<evidence type="ECO:0000313" key="2">
    <source>
        <dbReference type="Proteomes" id="UP000199643"/>
    </source>
</evidence>
<organism evidence="1 2">
    <name type="scientific">Pedobacter terrae</name>
    <dbReference type="NCBI Taxonomy" id="405671"/>
    <lineage>
        <taxon>Bacteria</taxon>
        <taxon>Pseudomonadati</taxon>
        <taxon>Bacteroidota</taxon>
        <taxon>Sphingobacteriia</taxon>
        <taxon>Sphingobacteriales</taxon>
        <taxon>Sphingobacteriaceae</taxon>
        <taxon>Pedobacter</taxon>
    </lineage>
</organism>
<gene>
    <name evidence="1" type="ORF">SAMN05421827_109131</name>
</gene>
<dbReference type="AlphaFoldDB" id="A0A1G7W7C0"/>
<name>A0A1G7W7C0_9SPHI</name>